<name>A0AAX4JBT3_9MICR</name>
<keyword evidence="3" id="KW-0687">Ribonucleoprotein</keyword>
<dbReference type="GO" id="GO:0005840">
    <property type="term" value="C:ribosome"/>
    <property type="evidence" value="ECO:0007669"/>
    <property type="project" value="UniProtKB-KW"/>
</dbReference>
<gene>
    <name evidence="5" type="ORF">VNE69_04139</name>
</gene>
<dbReference type="EMBL" id="CP142729">
    <property type="protein sequence ID" value="WUR03313.1"/>
    <property type="molecule type" value="Genomic_DNA"/>
</dbReference>
<dbReference type="GO" id="GO:1990904">
    <property type="term" value="C:ribonucleoprotein complex"/>
    <property type="evidence" value="ECO:0007669"/>
    <property type="project" value="UniProtKB-KW"/>
</dbReference>
<dbReference type="AlphaFoldDB" id="A0AAX4JBT3"/>
<feature type="transmembrane region" description="Helical" evidence="4">
    <location>
        <begin position="183"/>
        <end position="204"/>
    </location>
</feature>
<dbReference type="Pfam" id="PF01779">
    <property type="entry name" value="Ribosomal_L29e"/>
    <property type="match status" value="1"/>
</dbReference>
<evidence type="ECO:0000256" key="3">
    <source>
        <dbReference type="ARBA" id="ARBA00023274"/>
    </source>
</evidence>
<dbReference type="KEGG" id="vnx:VNE69_04139"/>
<evidence type="ECO:0000256" key="4">
    <source>
        <dbReference type="SAM" id="Phobius"/>
    </source>
</evidence>
<keyword evidence="6" id="KW-1185">Reference proteome</keyword>
<dbReference type="GeneID" id="90541129"/>
<proteinExistence type="inferred from homology"/>
<keyword evidence="4" id="KW-0472">Membrane</keyword>
<dbReference type="Proteomes" id="UP001334084">
    <property type="component" value="Chromosome 4"/>
</dbReference>
<evidence type="ECO:0000313" key="5">
    <source>
        <dbReference type="EMBL" id="WUR03313.1"/>
    </source>
</evidence>
<keyword evidence="4" id="KW-0812">Transmembrane</keyword>
<keyword evidence="4" id="KW-1133">Transmembrane helix</keyword>
<protein>
    <submittedName>
        <fullName evidence="5">Membrane protein</fullName>
    </submittedName>
</protein>
<evidence type="ECO:0000313" key="6">
    <source>
        <dbReference type="Proteomes" id="UP001334084"/>
    </source>
</evidence>
<dbReference type="GO" id="GO:0003735">
    <property type="term" value="F:structural constituent of ribosome"/>
    <property type="evidence" value="ECO:0007669"/>
    <property type="project" value="InterPro"/>
</dbReference>
<organism evidence="5 6">
    <name type="scientific">Vairimorpha necatrix</name>
    <dbReference type="NCBI Taxonomy" id="6039"/>
    <lineage>
        <taxon>Eukaryota</taxon>
        <taxon>Fungi</taxon>
        <taxon>Fungi incertae sedis</taxon>
        <taxon>Microsporidia</taxon>
        <taxon>Nosematidae</taxon>
        <taxon>Vairimorpha</taxon>
    </lineage>
</organism>
<comment type="similarity">
    <text evidence="1">Belongs to the eukaryotic ribosomal protein eL29 family.</text>
</comment>
<dbReference type="RefSeq" id="XP_065329458.1">
    <property type="nucleotide sequence ID" value="XM_065473386.1"/>
</dbReference>
<dbReference type="GO" id="GO:0006412">
    <property type="term" value="P:translation"/>
    <property type="evidence" value="ECO:0007669"/>
    <property type="project" value="InterPro"/>
</dbReference>
<reference evidence="5" key="1">
    <citation type="journal article" date="2024" name="BMC Genomics">
        <title>Functional annotation of a divergent genome using sequence and structure-based similarity.</title>
        <authorList>
            <person name="Svedberg D."/>
            <person name="Winiger R.R."/>
            <person name="Berg A."/>
            <person name="Sharma H."/>
            <person name="Tellgren-Roth C."/>
            <person name="Debrunner-Vossbrinck B.A."/>
            <person name="Vossbrinck C.R."/>
            <person name="Barandun J."/>
        </authorList>
    </citation>
    <scope>NUCLEOTIDE SEQUENCE</scope>
    <source>
        <strain evidence="5">Illinois isolate</strain>
    </source>
</reference>
<keyword evidence="2" id="KW-0689">Ribosomal protein</keyword>
<dbReference type="Gene3D" id="6.10.140.1730">
    <property type="match status" value="1"/>
</dbReference>
<evidence type="ECO:0000256" key="1">
    <source>
        <dbReference type="ARBA" id="ARBA00010247"/>
    </source>
</evidence>
<evidence type="ECO:0000256" key="2">
    <source>
        <dbReference type="ARBA" id="ARBA00022980"/>
    </source>
</evidence>
<dbReference type="InterPro" id="IPR002673">
    <property type="entry name" value="Ribosomal_eL29"/>
</dbReference>
<accession>A0AAX4JBT3</accession>
<sequence length="210" mass="24338">MAKKKNGTLANKNYKDHRNGIKRQKIGKLLELPGIFERNPIKFLRTSLTKKRNENFTKYRKSIEKGTITAPSNFSIGDKVLIYRESKNNKMEANWLPGYEITDRILPDKFMAKIKKSLIRFKDASATKMGNLMSDSTEVVDVNDVIKYVEKFDYSKRTNLVPFVIYMDADFNKVIQTEKKKTAVVLLLKITLVFILIMIVLYFITKLIGK</sequence>